<feature type="compositionally biased region" description="Polar residues" evidence="1">
    <location>
        <begin position="30"/>
        <end position="40"/>
    </location>
</feature>
<feature type="compositionally biased region" description="Low complexity" evidence="1">
    <location>
        <begin position="14"/>
        <end position="29"/>
    </location>
</feature>
<sequence>EQQSTTDEPDQPKPQRTQQQTPSNNQSNTVPLNRPSQLHTQPQLRQQQQQQQQQVLSSNTNVPPPLTLPTPDDHSSSHDT</sequence>
<protein>
    <submittedName>
        <fullName evidence="2">Uncharacterized protein</fullName>
    </submittedName>
</protein>
<organism evidence="2 3">
    <name type="scientific">Rotaria magnacalcarata</name>
    <dbReference type="NCBI Taxonomy" id="392030"/>
    <lineage>
        <taxon>Eukaryota</taxon>
        <taxon>Metazoa</taxon>
        <taxon>Spiralia</taxon>
        <taxon>Gnathifera</taxon>
        <taxon>Rotifera</taxon>
        <taxon>Eurotatoria</taxon>
        <taxon>Bdelloidea</taxon>
        <taxon>Philodinida</taxon>
        <taxon>Philodinidae</taxon>
        <taxon>Rotaria</taxon>
    </lineage>
</organism>
<feature type="non-terminal residue" evidence="2">
    <location>
        <position position="1"/>
    </location>
</feature>
<proteinExistence type="predicted"/>
<gene>
    <name evidence="2" type="ORF">SMN809_LOCUS43367</name>
</gene>
<feature type="compositionally biased region" description="Low complexity" evidence="1">
    <location>
        <begin position="41"/>
        <end position="54"/>
    </location>
</feature>
<evidence type="ECO:0000313" key="2">
    <source>
        <dbReference type="EMBL" id="CAF4709204.1"/>
    </source>
</evidence>
<comment type="caution">
    <text evidence="2">The sequence shown here is derived from an EMBL/GenBank/DDBJ whole genome shotgun (WGS) entry which is preliminary data.</text>
</comment>
<reference evidence="2" key="1">
    <citation type="submission" date="2021-02" db="EMBL/GenBank/DDBJ databases">
        <authorList>
            <person name="Nowell W R."/>
        </authorList>
    </citation>
    <scope>NUCLEOTIDE SEQUENCE</scope>
</reference>
<evidence type="ECO:0000256" key="1">
    <source>
        <dbReference type="SAM" id="MobiDB-lite"/>
    </source>
</evidence>
<accession>A0A8S3AHV0</accession>
<dbReference type="Proteomes" id="UP000676336">
    <property type="component" value="Unassembled WGS sequence"/>
</dbReference>
<feature type="non-terminal residue" evidence="2">
    <location>
        <position position="80"/>
    </location>
</feature>
<feature type="region of interest" description="Disordered" evidence="1">
    <location>
        <begin position="1"/>
        <end position="80"/>
    </location>
</feature>
<dbReference type="EMBL" id="CAJOBI010127692">
    <property type="protein sequence ID" value="CAF4709204.1"/>
    <property type="molecule type" value="Genomic_DNA"/>
</dbReference>
<dbReference type="AlphaFoldDB" id="A0A8S3AHV0"/>
<feature type="compositionally biased region" description="Basic and acidic residues" evidence="1">
    <location>
        <begin position="71"/>
        <end position="80"/>
    </location>
</feature>
<evidence type="ECO:0000313" key="3">
    <source>
        <dbReference type="Proteomes" id="UP000676336"/>
    </source>
</evidence>
<name>A0A8S3AHV0_9BILA</name>